<organism evidence="1 2">
    <name type="scientific">Elysia marginata</name>
    <dbReference type="NCBI Taxonomy" id="1093978"/>
    <lineage>
        <taxon>Eukaryota</taxon>
        <taxon>Metazoa</taxon>
        <taxon>Spiralia</taxon>
        <taxon>Lophotrochozoa</taxon>
        <taxon>Mollusca</taxon>
        <taxon>Gastropoda</taxon>
        <taxon>Heterobranchia</taxon>
        <taxon>Euthyneura</taxon>
        <taxon>Panpulmonata</taxon>
        <taxon>Sacoglossa</taxon>
        <taxon>Placobranchoidea</taxon>
        <taxon>Plakobranchidae</taxon>
        <taxon>Elysia</taxon>
    </lineage>
</organism>
<keyword evidence="2" id="KW-1185">Reference proteome</keyword>
<dbReference type="AlphaFoldDB" id="A0AAV4FFG0"/>
<proteinExistence type="predicted"/>
<comment type="caution">
    <text evidence="1">The sequence shown here is derived from an EMBL/GenBank/DDBJ whole genome shotgun (WGS) entry which is preliminary data.</text>
</comment>
<evidence type="ECO:0000313" key="2">
    <source>
        <dbReference type="Proteomes" id="UP000762676"/>
    </source>
</evidence>
<accession>A0AAV4FFG0</accession>
<protein>
    <submittedName>
        <fullName evidence="1">Very-long-chain enoyl-CoA reductase</fullName>
    </submittedName>
</protein>
<dbReference type="Proteomes" id="UP000762676">
    <property type="component" value="Unassembled WGS sequence"/>
</dbReference>
<evidence type="ECO:0000313" key="1">
    <source>
        <dbReference type="EMBL" id="GFR71610.1"/>
    </source>
</evidence>
<name>A0AAV4FFG0_9GAST</name>
<dbReference type="EMBL" id="BMAT01011374">
    <property type="protein sequence ID" value="GFR71610.1"/>
    <property type="molecule type" value="Genomic_DNA"/>
</dbReference>
<gene>
    <name evidence="1" type="ORF">ElyMa_005683800</name>
</gene>
<reference evidence="1 2" key="1">
    <citation type="journal article" date="2021" name="Elife">
        <title>Chloroplast acquisition without the gene transfer in kleptoplastic sea slugs, Plakobranchus ocellatus.</title>
        <authorList>
            <person name="Maeda T."/>
            <person name="Takahashi S."/>
            <person name="Yoshida T."/>
            <person name="Shimamura S."/>
            <person name="Takaki Y."/>
            <person name="Nagai Y."/>
            <person name="Toyoda A."/>
            <person name="Suzuki Y."/>
            <person name="Arimoto A."/>
            <person name="Ishii H."/>
            <person name="Satoh N."/>
            <person name="Nishiyama T."/>
            <person name="Hasebe M."/>
            <person name="Maruyama T."/>
            <person name="Minagawa J."/>
            <person name="Obokata J."/>
            <person name="Shigenobu S."/>
        </authorList>
    </citation>
    <scope>NUCLEOTIDE SEQUENCE [LARGE SCALE GENOMIC DNA]</scope>
</reference>
<sequence length="126" mass="14857">MHWKLFKGKEKLQWRKVIRICDEKDLIPTHNIWSGWCQDNVTGIRPYTEEFLSHSQSGFRPERGTADVAWAHTRLATKTKKEDVEIKITGIDMSAAFDTIDRKTLLDMLEHMIQEDELRIIMLFPE</sequence>